<evidence type="ECO:0000313" key="2">
    <source>
        <dbReference type="EMBL" id="PGT07132.1"/>
    </source>
</evidence>
<protein>
    <submittedName>
        <fullName evidence="2">Uncharacterized protein</fullName>
    </submittedName>
</protein>
<accession>A0A2C1E3D3</accession>
<name>A0A2C1E3D3_BACCE</name>
<evidence type="ECO:0000256" key="1">
    <source>
        <dbReference type="SAM" id="MobiDB-lite"/>
    </source>
</evidence>
<dbReference type="Proteomes" id="UP000225872">
    <property type="component" value="Unassembled WGS sequence"/>
</dbReference>
<dbReference type="AlphaFoldDB" id="A0A2C1E3D3"/>
<evidence type="ECO:0000313" key="3">
    <source>
        <dbReference type="Proteomes" id="UP000225872"/>
    </source>
</evidence>
<reference evidence="2 3" key="1">
    <citation type="submission" date="2017-09" db="EMBL/GenBank/DDBJ databases">
        <title>Large-scale bioinformatics analysis of Bacillus genomes uncovers conserved roles of natural products in bacterial physiology.</title>
        <authorList>
            <consortium name="Agbiome Team Llc"/>
            <person name="Bleich R.M."/>
            <person name="Grubbs K.J."/>
            <person name="Santa Maria K.C."/>
            <person name="Allen S.E."/>
            <person name="Farag S."/>
            <person name="Shank E.A."/>
            <person name="Bowers A."/>
        </authorList>
    </citation>
    <scope>NUCLEOTIDE SEQUENCE [LARGE SCALE GENOMIC DNA]</scope>
    <source>
        <strain evidence="2 3">AFS041432</strain>
    </source>
</reference>
<organism evidence="2 3">
    <name type="scientific">Bacillus cereus</name>
    <dbReference type="NCBI Taxonomy" id="1396"/>
    <lineage>
        <taxon>Bacteria</taxon>
        <taxon>Bacillati</taxon>
        <taxon>Bacillota</taxon>
        <taxon>Bacilli</taxon>
        <taxon>Bacillales</taxon>
        <taxon>Bacillaceae</taxon>
        <taxon>Bacillus</taxon>
        <taxon>Bacillus cereus group</taxon>
    </lineage>
</organism>
<proteinExistence type="predicted"/>
<sequence length="69" mass="7850">MRSAIKKTYILYRCKQKTTPKSTFIVYFGVALRLSRYLWAVKLPPQNSANARALGGRSTARKRPIGEGY</sequence>
<feature type="region of interest" description="Disordered" evidence="1">
    <location>
        <begin position="50"/>
        <end position="69"/>
    </location>
</feature>
<comment type="caution">
    <text evidence="2">The sequence shown here is derived from an EMBL/GenBank/DDBJ whole genome shotgun (WGS) entry which is preliminary data.</text>
</comment>
<gene>
    <name evidence="2" type="ORF">COD09_02450</name>
</gene>
<dbReference type="EMBL" id="NULO01000005">
    <property type="protein sequence ID" value="PGT07132.1"/>
    <property type="molecule type" value="Genomic_DNA"/>
</dbReference>